<evidence type="ECO:0000259" key="7">
    <source>
        <dbReference type="PROSITE" id="PS50949"/>
    </source>
</evidence>
<evidence type="ECO:0000256" key="1">
    <source>
        <dbReference type="ARBA" id="ARBA00005384"/>
    </source>
</evidence>
<dbReference type="InterPro" id="IPR000524">
    <property type="entry name" value="Tscrpt_reg_HTH_GntR"/>
</dbReference>
<dbReference type="GO" id="GO:0003677">
    <property type="term" value="F:DNA binding"/>
    <property type="evidence" value="ECO:0007669"/>
    <property type="project" value="UniProtKB-KW"/>
</dbReference>
<dbReference type="InterPro" id="IPR036388">
    <property type="entry name" value="WH-like_DNA-bd_sf"/>
</dbReference>
<evidence type="ECO:0000256" key="6">
    <source>
        <dbReference type="SAM" id="MobiDB-lite"/>
    </source>
</evidence>
<proteinExistence type="inferred from homology"/>
<feature type="compositionally biased region" description="Low complexity" evidence="6">
    <location>
        <begin position="88"/>
        <end position="103"/>
    </location>
</feature>
<dbReference type="EMBL" id="QUMQ01000001">
    <property type="protein sequence ID" value="REF98404.1"/>
    <property type="molecule type" value="Genomic_DNA"/>
</dbReference>
<dbReference type="PRINTS" id="PR00035">
    <property type="entry name" value="HTHGNTR"/>
</dbReference>
<protein>
    <submittedName>
        <fullName evidence="8">GntR family transcriptional regulator</fullName>
    </submittedName>
</protein>
<evidence type="ECO:0000313" key="9">
    <source>
        <dbReference type="Proteomes" id="UP000256913"/>
    </source>
</evidence>
<evidence type="ECO:0000256" key="3">
    <source>
        <dbReference type="ARBA" id="ARBA00023015"/>
    </source>
</evidence>
<dbReference type="Proteomes" id="UP000256913">
    <property type="component" value="Unassembled WGS sequence"/>
</dbReference>
<keyword evidence="5" id="KW-0804">Transcription</keyword>
<feature type="domain" description="HTH gntR-type" evidence="7">
    <location>
        <begin position="19"/>
        <end position="87"/>
    </location>
</feature>
<dbReference type="SUPFAM" id="SSF46785">
    <property type="entry name" value="Winged helix' DNA-binding domain"/>
    <property type="match status" value="1"/>
</dbReference>
<evidence type="ECO:0000256" key="5">
    <source>
        <dbReference type="ARBA" id="ARBA00023163"/>
    </source>
</evidence>
<evidence type="ECO:0000256" key="2">
    <source>
        <dbReference type="ARBA" id="ARBA00022898"/>
    </source>
</evidence>
<dbReference type="GO" id="GO:0030170">
    <property type="term" value="F:pyridoxal phosphate binding"/>
    <property type="evidence" value="ECO:0007669"/>
    <property type="project" value="InterPro"/>
</dbReference>
<dbReference type="InterPro" id="IPR015424">
    <property type="entry name" value="PyrdxlP-dep_Trfase"/>
</dbReference>
<evidence type="ECO:0000313" key="8">
    <source>
        <dbReference type="EMBL" id="REF98404.1"/>
    </source>
</evidence>
<dbReference type="SUPFAM" id="SSF53383">
    <property type="entry name" value="PLP-dependent transferases"/>
    <property type="match status" value="1"/>
</dbReference>
<organism evidence="8 9">
    <name type="scientific">Asanoa ferruginea</name>
    <dbReference type="NCBI Taxonomy" id="53367"/>
    <lineage>
        <taxon>Bacteria</taxon>
        <taxon>Bacillati</taxon>
        <taxon>Actinomycetota</taxon>
        <taxon>Actinomycetes</taxon>
        <taxon>Micromonosporales</taxon>
        <taxon>Micromonosporaceae</taxon>
        <taxon>Asanoa</taxon>
    </lineage>
</organism>
<keyword evidence="3" id="KW-0805">Transcription regulation</keyword>
<keyword evidence="4" id="KW-0238">DNA-binding</keyword>
<sequence length="454" mass="47984">MAVDWADFGVDLHLDLPAGARRTSLEHAVRSAIRSGRLAPGSRLPATRTLAASLGVARGTVAAAYDQLVAEGYLTARTGSGTTVARVPSAAPAPTAGTSTAAPRFDLRPGSPDVAAFPTAAWLRATRRALAHSPAAVYDYGDPRGRPELRAALAEYLGRARGVLAHPDRIVVTSGYVQALSLLAGLHPVVAMEDPGLPFHRAVVHRADARVVPLSVDSRGARTSLLSSTVDAVVLTPAHQFPTGVTLEPSRRRAVVAWARDALVVEDDYDGEFRYDRQPVGAVQGMAPEHVAYVGTAAKTLGPGLRLGWVVLPERLVEPVVEAKRHLDVHTEVIGQLTLAEMITSHAYDRHVRAARTRYRARRDLLLARLRDASVGGIAAGLHALVSLPPGGPREADVLAEAARRGLALGDLASHWHAADDDHPQGVIVGYGTPGEASYPAALDVLARTLRSAA</sequence>
<dbReference type="Gene3D" id="1.10.10.10">
    <property type="entry name" value="Winged helix-like DNA-binding domain superfamily/Winged helix DNA-binding domain"/>
    <property type="match status" value="1"/>
</dbReference>
<dbReference type="PANTHER" id="PTHR46577">
    <property type="entry name" value="HTH-TYPE TRANSCRIPTIONAL REGULATORY PROTEIN GABR"/>
    <property type="match status" value="1"/>
</dbReference>
<dbReference type="Pfam" id="PF00155">
    <property type="entry name" value="Aminotran_1_2"/>
    <property type="match status" value="1"/>
</dbReference>
<gene>
    <name evidence="8" type="ORF">DFJ67_4422</name>
</gene>
<comment type="caution">
    <text evidence="8">The sequence shown here is derived from an EMBL/GenBank/DDBJ whole genome shotgun (WGS) entry which is preliminary data.</text>
</comment>
<dbReference type="InterPro" id="IPR004839">
    <property type="entry name" value="Aminotransferase_I/II_large"/>
</dbReference>
<dbReference type="PROSITE" id="PS50949">
    <property type="entry name" value="HTH_GNTR"/>
    <property type="match status" value="1"/>
</dbReference>
<dbReference type="CDD" id="cd00609">
    <property type="entry name" value="AAT_like"/>
    <property type="match status" value="1"/>
</dbReference>
<feature type="region of interest" description="Disordered" evidence="6">
    <location>
        <begin position="85"/>
        <end position="107"/>
    </location>
</feature>
<dbReference type="InterPro" id="IPR036390">
    <property type="entry name" value="WH_DNA-bd_sf"/>
</dbReference>
<dbReference type="Gene3D" id="3.40.640.10">
    <property type="entry name" value="Type I PLP-dependent aspartate aminotransferase-like (Major domain)"/>
    <property type="match status" value="1"/>
</dbReference>
<dbReference type="CDD" id="cd07377">
    <property type="entry name" value="WHTH_GntR"/>
    <property type="match status" value="1"/>
</dbReference>
<name>A0A3D9ZP57_9ACTN</name>
<keyword evidence="2" id="KW-0663">Pyridoxal phosphate</keyword>
<dbReference type="AlphaFoldDB" id="A0A3D9ZP57"/>
<dbReference type="Pfam" id="PF00392">
    <property type="entry name" value="GntR"/>
    <property type="match status" value="1"/>
</dbReference>
<dbReference type="PANTHER" id="PTHR46577:SF1">
    <property type="entry name" value="HTH-TYPE TRANSCRIPTIONAL REGULATORY PROTEIN GABR"/>
    <property type="match status" value="1"/>
</dbReference>
<comment type="similarity">
    <text evidence="1">In the C-terminal section; belongs to the class-I pyridoxal-phosphate-dependent aminotransferase family.</text>
</comment>
<reference evidence="8 9" key="1">
    <citation type="submission" date="2018-08" db="EMBL/GenBank/DDBJ databases">
        <title>Sequencing the genomes of 1000 actinobacteria strains.</title>
        <authorList>
            <person name="Klenk H.-P."/>
        </authorList>
    </citation>
    <scope>NUCLEOTIDE SEQUENCE [LARGE SCALE GENOMIC DNA]</scope>
    <source>
        <strain evidence="8 9">DSM 44099</strain>
    </source>
</reference>
<dbReference type="GO" id="GO:0003700">
    <property type="term" value="F:DNA-binding transcription factor activity"/>
    <property type="evidence" value="ECO:0007669"/>
    <property type="project" value="InterPro"/>
</dbReference>
<dbReference type="InterPro" id="IPR051446">
    <property type="entry name" value="HTH_trans_reg/aminotransferase"/>
</dbReference>
<accession>A0A3D9ZP57</accession>
<dbReference type="SMART" id="SM00345">
    <property type="entry name" value="HTH_GNTR"/>
    <property type="match status" value="1"/>
</dbReference>
<dbReference type="InterPro" id="IPR015421">
    <property type="entry name" value="PyrdxlP-dep_Trfase_major"/>
</dbReference>
<evidence type="ECO:0000256" key="4">
    <source>
        <dbReference type="ARBA" id="ARBA00023125"/>
    </source>
</evidence>
<keyword evidence="9" id="KW-1185">Reference proteome</keyword>